<name>A0A915XH13_9BACT</name>
<proteinExistence type="inferred from homology"/>
<dbReference type="InterPro" id="IPR000073">
    <property type="entry name" value="AB_hydrolase_1"/>
</dbReference>
<dbReference type="PANTHER" id="PTHR46197:SF3">
    <property type="entry name" value="AB HYDROLASE-1 DOMAIN-CONTAINING PROTEIN"/>
    <property type="match status" value="1"/>
</dbReference>
<evidence type="ECO:0000259" key="4">
    <source>
        <dbReference type="Pfam" id="PF00561"/>
    </source>
</evidence>
<dbReference type="KEGG" id="ddu:GF1_04650"/>
<accession>A0A915XH13</accession>
<sequence length="189" mass="20213">MTVSGCELHALEAGSGHDVLLLHGMKFQAATWKELGTLEKLAKIGYHAVALDMPGFGGSPACDQDQDTVLADFVRDVGLNRPVLVGPSMGGRIALEFAINHPDMVSRLVLVGPVGVEENQEHLARIRVPTLVIRGSEDQISPASSAQMLVSSVPDCQLVVFEGAPHPCYLDQPELWHSTLLDFLGNPAA</sequence>
<dbReference type="Pfam" id="PF00561">
    <property type="entry name" value="Abhydrolase_1"/>
    <property type="match status" value="1"/>
</dbReference>
<evidence type="ECO:0000313" key="5">
    <source>
        <dbReference type="EMBL" id="BCO08089.1"/>
    </source>
</evidence>
<dbReference type="EMBL" id="AP024233">
    <property type="protein sequence ID" value="BCO08089.1"/>
    <property type="molecule type" value="Genomic_DNA"/>
</dbReference>
<comment type="subcellular location">
    <subcellularLocation>
        <location evidence="1">Cytoplasm</location>
    </subcellularLocation>
</comment>
<dbReference type="SUPFAM" id="SSF53474">
    <property type="entry name" value="alpha/beta-Hydrolases"/>
    <property type="match status" value="1"/>
</dbReference>
<keyword evidence="6" id="KW-1185">Reference proteome</keyword>
<dbReference type="GO" id="GO:0005737">
    <property type="term" value="C:cytoplasm"/>
    <property type="evidence" value="ECO:0007669"/>
    <property type="project" value="UniProtKB-SubCell"/>
</dbReference>
<reference evidence="5" key="1">
    <citation type="submission" date="2020-12" db="EMBL/GenBank/DDBJ databases">
        <title>Desulfobium dissulfuricans gen. nov., sp. nov., a novel mesophilic, sulfate-reducing bacterium isolated from a deep-sea hydrothermal vent.</title>
        <authorList>
            <person name="Hashimoto Y."/>
            <person name="Tame A."/>
            <person name="Sawayama S."/>
            <person name="Miyazaki J."/>
            <person name="Takai K."/>
            <person name="Nakagawa S."/>
        </authorList>
    </citation>
    <scope>NUCLEOTIDE SEQUENCE</scope>
    <source>
        <strain evidence="5">GF1</strain>
    </source>
</reference>
<dbReference type="InterPro" id="IPR029058">
    <property type="entry name" value="AB_hydrolase_fold"/>
</dbReference>
<evidence type="ECO:0000256" key="3">
    <source>
        <dbReference type="ARBA" id="ARBA00037942"/>
    </source>
</evidence>
<organism evidence="5 6">
    <name type="scientific">Desulfolithobacter dissulfuricans</name>
    <dbReference type="NCBI Taxonomy" id="2795293"/>
    <lineage>
        <taxon>Bacteria</taxon>
        <taxon>Pseudomonadati</taxon>
        <taxon>Thermodesulfobacteriota</taxon>
        <taxon>Desulfobulbia</taxon>
        <taxon>Desulfobulbales</taxon>
        <taxon>Desulfobulbaceae</taxon>
        <taxon>Desulfolithobacter</taxon>
    </lineage>
</organism>
<dbReference type="AlphaFoldDB" id="A0A915XH13"/>
<feature type="domain" description="AB hydrolase-1" evidence="4">
    <location>
        <begin position="19"/>
        <end position="116"/>
    </location>
</feature>
<evidence type="ECO:0000256" key="1">
    <source>
        <dbReference type="ARBA" id="ARBA00004496"/>
    </source>
</evidence>
<keyword evidence="2" id="KW-0963">Cytoplasm</keyword>
<protein>
    <recommendedName>
        <fullName evidence="4">AB hydrolase-1 domain-containing protein</fullName>
    </recommendedName>
</protein>
<dbReference type="PANTHER" id="PTHR46197">
    <property type="entry name" value="PROTEIN ABHD14B-LIKE"/>
    <property type="match status" value="1"/>
</dbReference>
<comment type="similarity">
    <text evidence="3">Belongs to the AB hydrolase superfamily. ABHD14 family.</text>
</comment>
<evidence type="ECO:0000256" key="2">
    <source>
        <dbReference type="ARBA" id="ARBA00022490"/>
    </source>
</evidence>
<evidence type="ECO:0000313" key="6">
    <source>
        <dbReference type="Proteomes" id="UP001063350"/>
    </source>
</evidence>
<gene>
    <name evidence="5" type="ORF">GF1_04650</name>
</gene>
<dbReference type="Gene3D" id="3.40.50.1820">
    <property type="entry name" value="alpha/beta hydrolase"/>
    <property type="match status" value="1"/>
</dbReference>
<dbReference type="Proteomes" id="UP001063350">
    <property type="component" value="Chromosome"/>
</dbReference>